<dbReference type="SUPFAM" id="SSF50685">
    <property type="entry name" value="Barwin-like endoglucanases"/>
    <property type="match status" value="1"/>
</dbReference>
<protein>
    <recommendedName>
        <fullName evidence="3">Endolytic peptidoglycan transglycosylase RlpA</fullName>
        <ecNumber evidence="3">4.2.2.-</ecNumber>
    </recommendedName>
</protein>
<evidence type="ECO:0000256" key="4">
    <source>
        <dbReference type="RuleBase" id="RU003495"/>
    </source>
</evidence>
<dbReference type="InterPro" id="IPR034718">
    <property type="entry name" value="RlpA"/>
</dbReference>
<keyword evidence="1 3" id="KW-0456">Lyase</keyword>
<dbReference type="InterPro" id="IPR012997">
    <property type="entry name" value="RplA"/>
</dbReference>
<feature type="signal peptide" evidence="3">
    <location>
        <begin position="1"/>
        <end position="21"/>
    </location>
</feature>
<evidence type="ECO:0000256" key="1">
    <source>
        <dbReference type="ARBA" id="ARBA00023239"/>
    </source>
</evidence>
<keyword evidence="3" id="KW-0732">Signal</keyword>
<dbReference type="CDD" id="cd22268">
    <property type="entry name" value="DPBB_RlpA-like"/>
    <property type="match status" value="1"/>
</dbReference>
<feature type="domain" description="RlpA-like protein double-psi beta-barrel" evidence="5">
    <location>
        <begin position="68"/>
        <end position="157"/>
    </location>
</feature>
<dbReference type="EMBL" id="VCDI01000001">
    <property type="protein sequence ID" value="TLU74665.1"/>
    <property type="molecule type" value="Genomic_DNA"/>
</dbReference>
<dbReference type="NCBIfam" id="TIGR00413">
    <property type="entry name" value="rlpA"/>
    <property type="match status" value="1"/>
</dbReference>
<dbReference type="HAMAP" id="MF_02071">
    <property type="entry name" value="RlpA"/>
    <property type="match status" value="1"/>
</dbReference>
<accession>A0A5R9JAR8</accession>
<name>A0A5R9JAR8_9PROT</name>
<dbReference type="GO" id="GO:0071555">
    <property type="term" value="P:cell wall organization"/>
    <property type="evidence" value="ECO:0007669"/>
    <property type="project" value="UniProtKB-KW"/>
</dbReference>
<dbReference type="InterPro" id="IPR009009">
    <property type="entry name" value="RlpA-like_DPBB"/>
</dbReference>
<evidence type="ECO:0000256" key="3">
    <source>
        <dbReference type="HAMAP-Rule" id="MF_02071"/>
    </source>
</evidence>
<proteinExistence type="inferred from homology"/>
<gene>
    <name evidence="3" type="primary">rlpA</name>
    <name evidence="6" type="ORF">FE263_03215</name>
</gene>
<comment type="similarity">
    <text evidence="3 4">Belongs to the RlpA family.</text>
</comment>
<evidence type="ECO:0000313" key="7">
    <source>
        <dbReference type="Proteomes" id="UP000305654"/>
    </source>
</evidence>
<dbReference type="GO" id="GO:0008932">
    <property type="term" value="F:lytic endotransglycosylase activity"/>
    <property type="evidence" value="ECO:0007669"/>
    <property type="project" value="UniProtKB-UniRule"/>
</dbReference>
<keyword evidence="7" id="KW-1185">Reference proteome</keyword>
<dbReference type="Proteomes" id="UP000305654">
    <property type="component" value="Unassembled WGS sequence"/>
</dbReference>
<comment type="caution">
    <text evidence="6">The sequence shown here is derived from an EMBL/GenBank/DDBJ whole genome shotgun (WGS) entry which is preliminary data.</text>
</comment>
<organism evidence="6 7">
    <name type="scientific">Lichenicoccus roseus</name>
    <dbReference type="NCBI Taxonomy" id="2683649"/>
    <lineage>
        <taxon>Bacteria</taxon>
        <taxon>Pseudomonadati</taxon>
        <taxon>Pseudomonadota</taxon>
        <taxon>Alphaproteobacteria</taxon>
        <taxon>Acetobacterales</taxon>
        <taxon>Acetobacteraceae</taxon>
        <taxon>Lichenicoccus</taxon>
    </lineage>
</organism>
<feature type="chain" id="PRO_5024516631" description="Endolytic peptidoglycan transglycosylase RlpA" evidence="3">
    <location>
        <begin position="22"/>
        <end position="188"/>
    </location>
</feature>
<reference evidence="6 7" key="1">
    <citation type="submission" date="2019-05" db="EMBL/GenBank/DDBJ databases">
        <authorList>
            <person name="Pankratov T."/>
            <person name="Grouzdev D."/>
        </authorList>
    </citation>
    <scope>NUCLEOTIDE SEQUENCE [LARGE SCALE GENOMIC DNA]</scope>
    <source>
        <strain evidence="6 7">KEBCLARHB70R</strain>
    </source>
</reference>
<dbReference type="OrthoDB" id="9779128at2"/>
<keyword evidence="2 3" id="KW-0961">Cell wall biogenesis/degradation</keyword>
<evidence type="ECO:0000313" key="6">
    <source>
        <dbReference type="EMBL" id="TLU74665.1"/>
    </source>
</evidence>
<dbReference type="PANTHER" id="PTHR34183">
    <property type="entry name" value="ENDOLYTIC PEPTIDOGLYCAN TRANSGLYCOSYLASE RLPA"/>
    <property type="match status" value="1"/>
</dbReference>
<dbReference type="EC" id="4.2.2.-" evidence="3"/>
<comment type="function">
    <text evidence="3">Lytic transglycosylase with a strong preference for naked glycan strands that lack stem peptides.</text>
</comment>
<dbReference type="PANTHER" id="PTHR34183:SF8">
    <property type="entry name" value="ENDOLYTIC PEPTIDOGLYCAN TRANSGLYCOSYLASE RLPA-RELATED"/>
    <property type="match status" value="1"/>
</dbReference>
<dbReference type="GO" id="GO:0000270">
    <property type="term" value="P:peptidoglycan metabolic process"/>
    <property type="evidence" value="ECO:0007669"/>
    <property type="project" value="UniProtKB-UniRule"/>
</dbReference>
<dbReference type="Pfam" id="PF03330">
    <property type="entry name" value="DPBB_1"/>
    <property type="match status" value="1"/>
</dbReference>
<dbReference type="AlphaFoldDB" id="A0A5R9JAR8"/>
<sequence length="188" mass="19359" precursor="true">MFLSTCGALALSALGPAGAHAALPEVTTAPIAAAASPFHATSWTGSVHAALARQARLAAAVARNAFTESGLASWYGRGFQGRRTSSGDRFDSAQLTCAHRTLPLGTHVLVTSENTGRSVVVVVNDRGPYAGPDRIIDLSRAAAQRIGMVEDGVNTVTVKRILPSELPVEVAQAPDGDTSSQAIANSGR</sequence>
<dbReference type="InterPro" id="IPR036908">
    <property type="entry name" value="RlpA-like_sf"/>
</dbReference>
<evidence type="ECO:0000256" key="2">
    <source>
        <dbReference type="ARBA" id="ARBA00023316"/>
    </source>
</evidence>
<dbReference type="Gene3D" id="2.40.40.10">
    <property type="entry name" value="RlpA-like domain"/>
    <property type="match status" value="1"/>
</dbReference>
<evidence type="ECO:0000259" key="5">
    <source>
        <dbReference type="Pfam" id="PF03330"/>
    </source>
</evidence>